<evidence type="ECO:0000256" key="9">
    <source>
        <dbReference type="ARBA" id="ARBA00023251"/>
    </source>
</evidence>
<keyword evidence="6 10" id="KW-0812">Transmembrane</keyword>
<feature type="transmembrane region" description="Helical" evidence="10">
    <location>
        <begin position="133"/>
        <end position="154"/>
    </location>
</feature>
<keyword evidence="7 10" id="KW-1133">Transmembrane helix</keyword>
<evidence type="ECO:0000256" key="3">
    <source>
        <dbReference type="ARBA" id="ARBA00022106"/>
    </source>
</evidence>
<evidence type="ECO:0000256" key="5">
    <source>
        <dbReference type="ARBA" id="ARBA00022475"/>
    </source>
</evidence>
<dbReference type="GO" id="GO:0015297">
    <property type="term" value="F:antiporter activity"/>
    <property type="evidence" value="ECO:0007669"/>
    <property type="project" value="InterPro"/>
</dbReference>
<dbReference type="InterPro" id="IPR051327">
    <property type="entry name" value="MATE_MepA_subfamily"/>
</dbReference>
<feature type="transmembrane region" description="Helical" evidence="10">
    <location>
        <begin position="52"/>
        <end position="70"/>
    </location>
</feature>
<dbReference type="Pfam" id="PF01554">
    <property type="entry name" value="MatE"/>
    <property type="match status" value="2"/>
</dbReference>
<name>A0A6N2S7H3_9FIRM</name>
<feature type="transmembrane region" description="Helical" evidence="10">
    <location>
        <begin position="413"/>
        <end position="433"/>
    </location>
</feature>
<evidence type="ECO:0000256" key="6">
    <source>
        <dbReference type="ARBA" id="ARBA00022692"/>
    </source>
</evidence>
<comment type="subcellular location">
    <subcellularLocation>
        <location evidence="1">Cell membrane</location>
        <topology evidence="1">Multi-pass membrane protein</topology>
    </subcellularLocation>
</comment>
<accession>A0A6N2S7H3</accession>
<evidence type="ECO:0000256" key="7">
    <source>
        <dbReference type="ARBA" id="ARBA00022989"/>
    </source>
</evidence>
<evidence type="ECO:0000313" key="11">
    <source>
        <dbReference type="EMBL" id="VYS87795.1"/>
    </source>
</evidence>
<feature type="transmembrane region" description="Helical" evidence="10">
    <location>
        <begin position="314"/>
        <end position="338"/>
    </location>
</feature>
<dbReference type="GO" id="GO:0005886">
    <property type="term" value="C:plasma membrane"/>
    <property type="evidence" value="ECO:0007669"/>
    <property type="project" value="UniProtKB-SubCell"/>
</dbReference>
<evidence type="ECO:0000256" key="4">
    <source>
        <dbReference type="ARBA" id="ARBA00022448"/>
    </source>
</evidence>
<feature type="transmembrane region" description="Helical" evidence="10">
    <location>
        <begin position="269"/>
        <end position="302"/>
    </location>
</feature>
<protein>
    <recommendedName>
        <fullName evidence="3">Multidrug export protein MepA</fullName>
    </recommendedName>
</protein>
<feature type="transmembrane region" description="Helical" evidence="10">
    <location>
        <begin position="386"/>
        <end position="407"/>
    </location>
</feature>
<dbReference type="PIRSF" id="PIRSF006603">
    <property type="entry name" value="DinF"/>
    <property type="match status" value="1"/>
</dbReference>
<feature type="transmembrane region" description="Helical" evidence="10">
    <location>
        <begin position="12"/>
        <end position="32"/>
    </location>
</feature>
<dbReference type="InterPro" id="IPR002528">
    <property type="entry name" value="MATE_fam"/>
</dbReference>
<dbReference type="CDD" id="cd13143">
    <property type="entry name" value="MATE_MepA_like"/>
    <property type="match status" value="1"/>
</dbReference>
<dbReference type="GO" id="GO:0046677">
    <property type="term" value="P:response to antibiotic"/>
    <property type="evidence" value="ECO:0007669"/>
    <property type="project" value="UniProtKB-KW"/>
</dbReference>
<dbReference type="EMBL" id="CACRSL010000003">
    <property type="protein sequence ID" value="VYS87795.1"/>
    <property type="molecule type" value="Genomic_DNA"/>
</dbReference>
<dbReference type="PANTHER" id="PTHR43823:SF3">
    <property type="entry name" value="MULTIDRUG EXPORT PROTEIN MEPA"/>
    <property type="match status" value="1"/>
</dbReference>
<dbReference type="InterPro" id="IPR045070">
    <property type="entry name" value="MATE_MepA-like"/>
</dbReference>
<comment type="similarity">
    <text evidence="2">Belongs to the multi antimicrobial extrusion (MATE) (TC 2.A.66.1) family. MepA subfamily.</text>
</comment>
<dbReference type="PANTHER" id="PTHR43823">
    <property type="entry name" value="SPORULATION PROTEIN YKVU"/>
    <property type="match status" value="1"/>
</dbReference>
<feature type="transmembrane region" description="Helical" evidence="10">
    <location>
        <begin position="161"/>
        <end position="182"/>
    </location>
</feature>
<keyword evidence="5" id="KW-1003">Cell membrane</keyword>
<reference evidence="11" key="1">
    <citation type="submission" date="2019-11" db="EMBL/GenBank/DDBJ databases">
        <authorList>
            <person name="Feng L."/>
        </authorList>
    </citation>
    <scope>NUCLEOTIDE SEQUENCE</scope>
    <source>
        <strain evidence="11">AundefinedLFYP135</strain>
    </source>
</reference>
<evidence type="ECO:0000256" key="10">
    <source>
        <dbReference type="SAM" id="Phobius"/>
    </source>
</evidence>
<evidence type="ECO:0000256" key="1">
    <source>
        <dbReference type="ARBA" id="ARBA00004651"/>
    </source>
</evidence>
<keyword evidence="9" id="KW-0046">Antibiotic resistance</keyword>
<feature type="transmembrane region" description="Helical" evidence="10">
    <location>
        <begin position="358"/>
        <end position="379"/>
    </location>
</feature>
<feature type="transmembrane region" description="Helical" evidence="10">
    <location>
        <begin position="91"/>
        <end position="113"/>
    </location>
</feature>
<feature type="transmembrane region" description="Helical" evidence="10">
    <location>
        <begin position="243"/>
        <end position="263"/>
    </location>
</feature>
<sequence length="441" mass="47026">MNHLAHNITPGFLLRFTLPSIVMMVFNAFYTIVDGGFVSNFVGTGALSAVNIVYPTQSLTLAIGIMLATGGSAVCARQMGQGDDQGAKHSFSLLLFCGAAIGLLMAVVGTVFAGPIVRLLGSNDAIFQYCYDYMFYLSLFVPFAILQVMFQFFFTTAGRPGLGLAATLLGGVANIVFDYILIVPANLGIKGAAIATGIGFVLPSVMGLLYFSFNRKGHLCLVKPVLNLQILGESCINGSSEMVSNLATAITTLLFNLVMMNLLGEDGVAAITIIFYAQFLFTAVFFGFTSGVAPLVSFNYGAENHTRLQKLYRLSLIFVGICSALAFGGSLLLKGTVIRAFAKPGTAVYALAEEGMTLFAIGFLFMGFNIFVSGFFTALSNGRVSAILSFLRTLVFIVAAILLLPLLLGINGVWLSIPFAELLAAGVSAFYLAKLKPNYNY</sequence>
<evidence type="ECO:0000256" key="8">
    <source>
        <dbReference type="ARBA" id="ARBA00023136"/>
    </source>
</evidence>
<evidence type="ECO:0000256" key="2">
    <source>
        <dbReference type="ARBA" id="ARBA00008417"/>
    </source>
</evidence>
<dbReference type="InterPro" id="IPR048279">
    <property type="entry name" value="MdtK-like"/>
</dbReference>
<gene>
    <name evidence="11" type="primary">mepA_2</name>
    <name evidence="11" type="ORF">AULFYP135_00739</name>
</gene>
<proteinExistence type="inferred from homology"/>
<organism evidence="11">
    <name type="scientific">uncultured Anaerotruncus sp</name>
    <dbReference type="NCBI Taxonomy" id="905011"/>
    <lineage>
        <taxon>Bacteria</taxon>
        <taxon>Bacillati</taxon>
        <taxon>Bacillota</taxon>
        <taxon>Clostridia</taxon>
        <taxon>Eubacteriales</taxon>
        <taxon>Oscillospiraceae</taxon>
        <taxon>Anaerotruncus</taxon>
        <taxon>environmental samples</taxon>
    </lineage>
</organism>
<dbReference type="AlphaFoldDB" id="A0A6N2S7H3"/>
<keyword evidence="4" id="KW-0813">Transport</keyword>
<keyword evidence="8 10" id="KW-0472">Membrane</keyword>
<dbReference type="GO" id="GO:0042910">
    <property type="term" value="F:xenobiotic transmembrane transporter activity"/>
    <property type="evidence" value="ECO:0007669"/>
    <property type="project" value="InterPro"/>
</dbReference>
<feature type="transmembrane region" description="Helical" evidence="10">
    <location>
        <begin position="194"/>
        <end position="213"/>
    </location>
</feature>